<keyword evidence="4" id="KW-0456">Lyase</keyword>
<dbReference type="RefSeq" id="WP_156530797.1">
    <property type="nucleotide sequence ID" value="NZ_CACRUE010000024.1"/>
</dbReference>
<comment type="cofactor">
    <cofactor evidence="1">
        <name>pyridoxal 5'-phosphate</name>
        <dbReference type="ChEBI" id="CHEBI:597326"/>
    </cofactor>
</comment>
<evidence type="ECO:0000259" key="3">
    <source>
        <dbReference type="Pfam" id="PF00291"/>
    </source>
</evidence>
<dbReference type="NCBIfam" id="NF006058">
    <property type="entry name" value="PRK08206.1"/>
    <property type="match status" value="1"/>
</dbReference>
<dbReference type="InterPro" id="IPR001926">
    <property type="entry name" value="TrpB-like_PALP"/>
</dbReference>
<dbReference type="InterPro" id="IPR010081">
    <property type="entry name" value="DiNH2opropionate_NH3_lyase"/>
</dbReference>
<dbReference type="PANTHER" id="PTHR42937">
    <property type="match status" value="1"/>
</dbReference>
<dbReference type="GO" id="GO:0008838">
    <property type="term" value="F:diaminopropionate ammonia-lyase activity"/>
    <property type="evidence" value="ECO:0007669"/>
    <property type="project" value="UniProtKB-EC"/>
</dbReference>
<organism evidence="4">
    <name type="scientific">Intestinibacter bartlettii</name>
    <dbReference type="NCBI Taxonomy" id="261299"/>
    <lineage>
        <taxon>Bacteria</taxon>
        <taxon>Bacillati</taxon>
        <taxon>Bacillota</taxon>
        <taxon>Clostridia</taxon>
        <taxon>Peptostreptococcales</taxon>
        <taxon>Peptostreptococcaceae</taxon>
        <taxon>Intestinibacter</taxon>
    </lineage>
</organism>
<dbReference type="EC" id="4.3.1.15" evidence="4"/>
<dbReference type="GO" id="GO:1901605">
    <property type="term" value="P:alpha-amino acid metabolic process"/>
    <property type="evidence" value="ECO:0007669"/>
    <property type="project" value="UniProtKB-ARBA"/>
</dbReference>
<dbReference type="AlphaFoldDB" id="A0A6N3B9E4"/>
<gene>
    <name evidence="4" type="primary">dpaL</name>
    <name evidence="4" type="ORF">IBLFYP30_01522</name>
</gene>
<dbReference type="GO" id="GO:0030170">
    <property type="term" value="F:pyridoxal phosphate binding"/>
    <property type="evidence" value="ECO:0007669"/>
    <property type="project" value="InterPro"/>
</dbReference>
<feature type="domain" description="Tryptophan synthase beta chain-like PALP" evidence="3">
    <location>
        <begin position="43"/>
        <end position="367"/>
    </location>
</feature>
<evidence type="ECO:0000313" key="4">
    <source>
        <dbReference type="EMBL" id="VYU01195.1"/>
    </source>
</evidence>
<dbReference type="NCBIfam" id="TIGR03528">
    <property type="entry name" value="2_3_DAP_am_ly"/>
    <property type="match status" value="1"/>
</dbReference>
<dbReference type="InterPro" id="IPR019871">
    <property type="entry name" value="DiNH2propionate_NH3-lyase_sub"/>
</dbReference>
<dbReference type="Gene3D" id="3.40.50.1100">
    <property type="match status" value="2"/>
</dbReference>
<reference evidence="4" key="1">
    <citation type="submission" date="2019-11" db="EMBL/GenBank/DDBJ databases">
        <authorList>
            <person name="Feng L."/>
        </authorList>
    </citation>
    <scope>NUCLEOTIDE SEQUENCE</scope>
    <source>
        <strain evidence="4">IbartlettiiLFYP30</strain>
    </source>
</reference>
<sequence length="409" mass="45005">MKKYEEHFGINIISTNLNNSTDVNFLTEDIVNDVEKFHTSIDEYKKTPLVKLDNLASKLGVKNIFVKDESYRYGLNAFKGLGGLYAIFRIVCDKLNLDYKSTTFKDLQSQDIKEKLKDIVFVTATDGNHGKGIAWAANKLGCKSVVFMPKGSVLARAKAIESMGNSTVTITDLNYDDAVRKAASLADEKGWYLVQDTAWEGYEDIPNFISQGYTIMAKEALDELNELGIEKPTHLFLQAGVGSMAGSVLGYIVNRFDKKPPITTIVEPATVACIYKSAKADDSKPHAVTGDLHTIMAGLNCGEPNTATWPILRDYASFYASCPDYVTARGMRVLASPLKNDTKVISGESGAVGAGLLSMLMEKDEFEDIRHDIGLNKDSVVLIFSTEGNTDPKGYDEVVYDGRNFSPFV</sequence>
<dbReference type="EMBL" id="CACRUE010000024">
    <property type="protein sequence ID" value="VYU01195.1"/>
    <property type="molecule type" value="Genomic_DNA"/>
</dbReference>
<dbReference type="PANTHER" id="PTHR42937:SF1">
    <property type="entry name" value="DIAMINOPROPIONATE AMMONIA-LYASE"/>
    <property type="match status" value="1"/>
</dbReference>
<dbReference type="NCBIfam" id="TIGR01747">
    <property type="entry name" value="diampropi_NH3ly"/>
    <property type="match status" value="1"/>
</dbReference>
<dbReference type="Pfam" id="PF00291">
    <property type="entry name" value="PALP"/>
    <property type="match status" value="1"/>
</dbReference>
<proteinExistence type="predicted"/>
<accession>A0A6N3B9E4</accession>
<dbReference type="CDD" id="cd00640">
    <property type="entry name" value="Trp-synth-beta_II"/>
    <property type="match status" value="1"/>
</dbReference>
<evidence type="ECO:0000256" key="1">
    <source>
        <dbReference type="ARBA" id="ARBA00001933"/>
    </source>
</evidence>
<dbReference type="InterPro" id="IPR036052">
    <property type="entry name" value="TrpB-like_PALP_sf"/>
</dbReference>
<evidence type="ECO:0000256" key="2">
    <source>
        <dbReference type="ARBA" id="ARBA00022898"/>
    </source>
</evidence>
<protein>
    <submittedName>
        <fullName evidence="4">Diaminopropionate ammonia-lyase</fullName>
        <ecNumber evidence="4">4.3.1.15</ecNumber>
    </submittedName>
</protein>
<name>A0A6N3B9E4_9FIRM</name>
<keyword evidence="2" id="KW-0663">Pyridoxal phosphate</keyword>
<dbReference type="SUPFAM" id="SSF53686">
    <property type="entry name" value="Tryptophan synthase beta subunit-like PLP-dependent enzymes"/>
    <property type="match status" value="1"/>
</dbReference>